<sequence>MTIEWRYTTHPGLGVLSLAGFLGADAVGRFSGAVGWVLARGTGPVILDLTALRGWSADGQPAVTDAARRLAAEGRRLELAAIPADGSLVPSGDHPEIPVHCDLEAALAAHHGGGREQREWCSGEWPGVRSDVSPSRK</sequence>
<organism evidence="1 2">
    <name type="scientific">Streptomyces vietnamensis</name>
    <dbReference type="NCBI Taxonomy" id="362257"/>
    <lineage>
        <taxon>Bacteria</taxon>
        <taxon>Bacillati</taxon>
        <taxon>Actinomycetota</taxon>
        <taxon>Actinomycetes</taxon>
        <taxon>Kitasatosporales</taxon>
        <taxon>Streptomycetaceae</taxon>
        <taxon>Streptomyces</taxon>
    </lineage>
</organism>
<protein>
    <recommendedName>
        <fullName evidence="3">Anti-sigma factor antagonist</fullName>
    </recommendedName>
</protein>
<keyword evidence="2" id="KW-1185">Reference proteome</keyword>
<name>A0A0B5HSL9_9ACTN</name>
<accession>A0A0B5HSL9</accession>
<dbReference type="EMBL" id="CP010407">
    <property type="protein sequence ID" value="AJF63486.1"/>
    <property type="molecule type" value="Genomic_DNA"/>
</dbReference>
<dbReference type="STRING" id="362257.SVTN_02320"/>
<evidence type="ECO:0008006" key="3">
    <source>
        <dbReference type="Google" id="ProtNLM"/>
    </source>
</evidence>
<dbReference type="InterPro" id="IPR036513">
    <property type="entry name" value="STAS_dom_sf"/>
</dbReference>
<dbReference type="KEGG" id="svt:SVTN_02320"/>
<dbReference type="SUPFAM" id="SSF52091">
    <property type="entry name" value="SpoIIaa-like"/>
    <property type="match status" value="1"/>
</dbReference>
<dbReference type="Gene3D" id="3.30.750.24">
    <property type="entry name" value="STAS domain"/>
    <property type="match status" value="1"/>
</dbReference>
<evidence type="ECO:0000313" key="1">
    <source>
        <dbReference type="EMBL" id="AJF63486.1"/>
    </source>
</evidence>
<reference evidence="1 2" key="1">
    <citation type="submission" date="2014-12" db="EMBL/GenBank/DDBJ databases">
        <title>Complete genome sequence of Streptomyces vietnamensis strain GIMV4.0001, a genetic manipulable producer of the benzoisochromanequinone antibiotic granaticin.</title>
        <authorList>
            <person name="Deng M.R."/>
            <person name="Guo J."/>
            <person name="Ma L.Y."/>
            <person name="Feng G.D."/>
            <person name="Mo C.Y."/>
            <person name="Zhu H.H."/>
        </authorList>
    </citation>
    <scope>NUCLEOTIDE SEQUENCE [LARGE SCALE GENOMIC DNA]</scope>
    <source>
        <strain evidence="2">GIMV4.0001</strain>
    </source>
</reference>
<gene>
    <name evidence="1" type="ORF">SVTN_02320</name>
</gene>
<dbReference type="Proteomes" id="UP000031774">
    <property type="component" value="Chromosome"/>
</dbReference>
<dbReference type="RefSeq" id="WP_041127571.1">
    <property type="nucleotide sequence ID" value="NZ_CP010407.1"/>
</dbReference>
<dbReference type="HOGENOM" id="CLU_1958447_0_0_11"/>
<dbReference type="AlphaFoldDB" id="A0A0B5HSL9"/>
<proteinExistence type="predicted"/>
<evidence type="ECO:0000313" key="2">
    <source>
        <dbReference type="Proteomes" id="UP000031774"/>
    </source>
</evidence>